<protein>
    <recommendedName>
        <fullName evidence="2">PH domain-containing protein</fullName>
    </recommendedName>
</protein>
<dbReference type="EMBL" id="JARBJD010000079">
    <property type="protein sequence ID" value="KAK2954397.1"/>
    <property type="molecule type" value="Genomic_DNA"/>
</dbReference>
<organism evidence="3 4">
    <name type="scientific">Blattamonas nauphoetae</name>
    <dbReference type="NCBI Taxonomy" id="2049346"/>
    <lineage>
        <taxon>Eukaryota</taxon>
        <taxon>Metamonada</taxon>
        <taxon>Preaxostyla</taxon>
        <taxon>Oxymonadida</taxon>
        <taxon>Blattamonas</taxon>
    </lineage>
</organism>
<comment type="caution">
    <text evidence="3">The sequence shown here is derived from an EMBL/GenBank/DDBJ whole genome shotgun (WGS) entry which is preliminary data.</text>
</comment>
<evidence type="ECO:0000313" key="3">
    <source>
        <dbReference type="EMBL" id="KAK2954397.1"/>
    </source>
</evidence>
<feature type="domain" description="PH" evidence="2">
    <location>
        <begin position="236"/>
        <end position="332"/>
    </location>
</feature>
<feature type="region of interest" description="Disordered" evidence="1">
    <location>
        <begin position="160"/>
        <end position="200"/>
    </location>
</feature>
<accession>A0ABQ9XPP6</accession>
<keyword evidence="4" id="KW-1185">Reference proteome</keyword>
<evidence type="ECO:0000256" key="1">
    <source>
        <dbReference type="SAM" id="MobiDB-lite"/>
    </source>
</evidence>
<dbReference type="Gene3D" id="2.30.29.30">
    <property type="entry name" value="Pleckstrin-homology domain (PH domain)/Phosphotyrosine-binding domain (PTB)"/>
    <property type="match status" value="1"/>
</dbReference>
<dbReference type="SMART" id="SM00233">
    <property type="entry name" value="PH"/>
    <property type="match status" value="1"/>
</dbReference>
<dbReference type="SUPFAM" id="SSF50729">
    <property type="entry name" value="PH domain-like"/>
    <property type="match status" value="1"/>
</dbReference>
<dbReference type="Proteomes" id="UP001281761">
    <property type="component" value="Unassembled WGS sequence"/>
</dbReference>
<dbReference type="PROSITE" id="PS50003">
    <property type="entry name" value="PH_DOMAIN"/>
    <property type="match status" value="1"/>
</dbReference>
<reference evidence="3 4" key="1">
    <citation type="journal article" date="2022" name="bioRxiv">
        <title>Genomics of Preaxostyla Flagellates Illuminates Evolutionary Transitions and the Path Towards Mitochondrial Loss.</title>
        <authorList>
            <person name="Novak L.V.F."/>
            <person name="Treitli S.C."/>
            <person name="Pyrih J."/>
            <person name="Halakuc P."/>
            <person name="Pipaliya S.V."/>
            <person name="Vacek V."/>
            <person name="Brzon O."/>
            <person name="Soukal P."/>
            <person name="Eme L."/>
            <person name="Dacks J.B."/>
            <person name="Karnkowska A."/>
            <person name="Elias M."/>
            <person name="Hampl V."/>
        </authorList>
    </citation>
    <scope>NUCLEOTIDE SEQUENCE [LARGE SCALE GENOMIC DNA]</scope>
    <source>
        <strain evidence="3">NAU3</strain>
        <tissue evidence="3">Gut</tissue>
    </source>
</reference>
<evidence type="ECO:0000313" key="4">
    <source>
        <dbReference type="Proteomes" id="UP001281761"/>
    </source>
</evidence>
<feature type="compositionally biased region" description="Low complexity" evidence="1">
    <location>
        <begin position="190"/>
        <end position="200"/>
    </location>
</feature>
<gene>
    <name evidence="3" type="ORF">BLNAU_10729</name>
</gene>
<sequence length="342" mass="38697">MTCTILLTKLRRANLQTSFSNELSRLLEDLLCFLKIINVSTDQIICLCLSDLLNDCSKAIDKQLDKSQTRNQTKRNSLILCDLYPRFHAITRDLTQLRLRQNQLRAEYHKACQTANPISPESTTSNLHHFEQSEGEEVDLDESDFESICPPEEDLDHFSCISNHSSSSEVSPSSKDPPYSARPTTPNYTPESPISPSPSSSLRLVLPDSYSCRGVTIVNHTITVVRKEVSLMDEGSVLVEGLLFFEGQFIPLLRPRYALLTTNTLFYFPLDMPISPSLVRAIPLEQATLVCSPSHSFFILYSPLGPHRRYRVQSEKSEGTMLWCEKIAHVIELMRKAISESQ</sequence>
<evidence type="ECO:0000259" key="2">
    <source>
        <dbReference type="PROSITE" id="PS50003"/>
    </source>
</evidence>
<proteinExistence type="predicted"/>
<name>A0ABQ9XPP6_9EUKA</name>
<feature type="compositionally biased region" description="Low complexity" evidence="1">
    <location>
        <begin position="160"/>
        <end position="174"/>
    </location>
</feature>
<dbReference type="InterPro" id="IPR011993">
    <property type="entry name" value="PH-like_dom_sf"/>
</dbReference>
<dbReference type="InterPro" id="IPR001849">
    <property type="entry name" value="PH_domain"/>
</dbReference>